<dbReference type="EMBL" id="BARW01015125">
    <property type="protein sequence ID" value="GAI91059.1"/>
    <property type="molecule type" value="Genomic_DNA"/>
</dbReference>
<evidence type="ECO:0000256" key="1">
    <source>
        <dbReference type="SAM" id="Phobius"/>
    </source>
</evidence>
<gene>
    <name evidence="2" type="ORF">S12H4_26619</name>
</gene>
<sequence length="41" mass="4634">MNKIMEGRIFIFTNWIILVIALVVIVGIIYSGIKKKKKGGK</sequence>
<feature type="transmembrane region" description="Helical" evidence="1">
    <location>
        <begin position="12"/>
        <end position="33"/>
    </location>
</feature>
<organism evidence="2">
    <name type="scientific">marine sediment metagenome</name>
    <dbReference type="NCBI Taxonomy" id="412755"/>
    <lineage>
        <taxon>unclassified sequences</taxon>
        <taxon>metagenomes</taxon>
        <taxon>ecological metagenomes</taxon>
    </lineage>
</organism>
<protein>
    <submittedName>
        <fullName evidence="2">Uncharacterized protein</fullName>
    </submittedName>
</protein>
<proteinExistence type="predicted"/>
<dbReference type="AlphaFoldDB" id="X1UFF8"/>
<keyword evidence="1" id="KW-0472">Membrane</keyword>
<accession>X1UFF8</accession>
<name>X1UFF8_9ZZZZ</name>
<keyword evidence="1" id="KW-0812">Transmembrane</keyword>
<evidence type="ECO:0000313" key="2">
    <source>
        <dbReference type="EMBL" id="GAI91059.1"/>
    </source>
</evidence>
<comment type="caution">
    <text evidence="2">The sequence shown here is derived from an EMBL/GenBank/DDBJ whole genome shotgun (WGS) entry which is preliminary data.</text>
</comment>
<keyword evidence="1" id="KW-1133">Transmembrane helix</keyword>
<reference evidence="2" key="1">
    <citation type="journal article" date="2014" name="Front. Microbiol.">
        <title>High frequency of phylogenetically diverse reductive dehalogenase-homologous genes in deep subseafloor sedimentary metagenomes.</title>
        <authorList>
            <person name="Kawai M."/>
            <person name="Futagami T."/>
            <person name="Toyoda A."/>
            <person name="Takaki Y."/>
            <person name="Nishi S."/>
            <person name="Hori S."/>
            <person name="Arai W."/>
            <person name="Tsubouchi T."/>
            <person name="Morono Y."/>
            <person name="Uchiyama I."/>
            <person name="Ito T."/>
            <person name="Fujiyama A."/>
            <person name="Inagaki F."/>
            <person name="Takami H."/>
        </authorList>
    </citation>
    <scope>NUCLEOTIDE SEQUENCE</scope>
    <source>
        <strain evidence="2">Expedition CK06-06</strain>
    </source>
</reference>